<dbReference type="Proteomes" id="UP000494330">
    <property type="component" value="Unassembled WGS sequence"/>
</dbReference>
<organism evidence="8 9">
    <name type="scientific">Burkholderia paludis</name>
    <dbReference type="NCBI Taxonomy" id="1506587"/>
    <lineage>
        <taxon>Bacteria</taxon>
        <taxon>Pseudomonadati</taxon>
        <taxon>Pseudomonadota</taxon>
        <taxon>Betaproteobacteria</taxon>
        <taxon>Burkholderiales</taxon>
        <taxon>Burkholderiaceae</taxon>
        <taxon>Burkholderia</taxon>
        <taxon>Burkholderia cepacia complex</taxon>
    </lineage>
</organism>
<feature type="transmembrane region" description="Helical" evidence="6">
    <location>
        <begin position="231"/>
        <end position="253"/>
    </location>
</feature>
<evidence type="ECO:0000259" key="7">
    <source>
        <dbReference type="Pfam" id="PF05425"/>
    </source>
</evidence>
<reference evidence="8 9" key="1">
    <citation type="submission" date="2019-09" db="EMBL/GenBank/DDBJ databases">
        <authorList>
            <person name="Depoorter E."/>
        </authorList>
    </citation>
    <scope>NUCLEOTIDE SEQUENCE [LARGE SCALE GENOMIC DNA]</scope>
    <source>
        <strain evidence="8">LMG 30113</strain>
    </source>
</reference>
<feature type="transmembrane region" description="Helical" evidence="6">
    <location>
        <begin position="12"/>
        <end position="33"/>
    </location>
</feature>
<dbReference type="EMBL" id="CABVQD010000022">
    <property type="protein sequence ID" value="VWC09712.1"/>
    <property type="molecule type" value="Genomic_DNA"/>
</dbReference>
<evidence type="ECO:0000256" key="2">
    <source>
        <dbReference type="ARBA" id="ARBA00022475"/>
    </source>
</evidence>
<accession>A0A6J5EDE4</accession>
<protein>
    <submittedName>
        <fullName evidence="8">Copper-resistance membrane protein</fullName>
    </submittedName>
</protein>
<dbReference type="InterPro" id="IPR032694">
    <property type="entry name" value="CopC/D"/>
</dbReference>
<proteinExistence type="predicted"/>
<feature type="transmembrane region" description="Helical" evidence="6">
    <location>
        <begin position="45"/>
        <end position="66"/>
    </location>
</feature>
<keyword evidence="3 6" id="KW-0812">Transmembrane</keyword>
<keyword evidence="9" id="KW-1185">Reference proteome</keyword>
<feature type="domain" description="Copper resistance protein D" evidence="7">
    <location>
        <begin position="191"/>
        <end position="295"/>
    </location>
</feature>
<evidence type="ECO:0000256" key="6">
    <source>
        <dbReference type="SAM" id="Phobius"/>
    </source>
</evidence>
<evidence type="ECO:0000256" key="3">
    <source>
        <dbReference type="ARBA" id="ARBA00022692"/>
    </source>
</evidence>
<dbReference type="GO" id="GO:0005886">
    <property type="term" value="C:plasma membrane"/>
    <property type="evidence" value="ECO:0007669"/>
    <property type="project" value="UniProtKB-SubCell"/>
</dbReference>
<evidence type="ECO:0000256" key="4">
    <source>
        <dbReference type="ARBA" id="ARBA00022989"/>
    </source>
</evidence>
<comment type="subcellular location">
    <subcellularLocation>
        <location evidence="1">Cell membrane</location>
        <topology evidence="1">Multi-pass membrane protein</topology>
    </subcellularLocation>
</comment>
<dbReference type="AlphaFoldDB" id="A0A6J5EDE4"/>
<evidence type="ECO:0000256" key="1">
    <source>
        <dbReference type="ARBA" id="ARBA00004651"/>
    </source>
</evidence>
<sequence>MTVDALVDAQIALAAVQDILFAVATGLFACGAIDRRTGLFDHRALRIARTALAAALALSAFGYLWLQAAVMSGSTLGEAGPAVAAVLTQSHFGLAWSIGCAGALLVAASAAARGRDLVPCVAGLLLWAAGKAAASHAADSGDFSWREAVHLTHVLATALWAGSVIAAAALLLRAVRGAHGPDEQRAAFCSALSYVATGALVVVLATGGYNVLQDTAHTGAPLLGLAWGRVLAVKLACVAFATLLGGWNRLVVLPALHMRAERHDPGYPAAQRRFDAALCIEAVVMLAILALAAVLGHTAPTVGPS</sequence>
<keyword evidence="2" id="KW-1003">Cell membrane</keyword>
<dbReference type="PANTHER" id="PTHR34820">
    <property type="entry name" value="INNER MEMBRANE PROTEIN YEBZ"/>
    <property type="match status" value="1"/>
</dbReference>
<evidence type="ECO:0000313" key="9">
    <source>
        <dbReference type="Proteomes" id="UP000494330"/>
    </source>
</evidence>
<evidence type="ECO:0000256" key="5">
    <source>
        <dbReference type="ARBA" id="ARBA00023136"/>
    </source>
</evidence>
<feature type="transmembrane region" description="Helical" evidence="6">
    <location>
        <begin position="117"/>
        <end position="134"/>
    </location>
</feature>
<feature type="transmembrane region" description="Helical" evidence="6">
    <location>
        <begin position="154"/>
        <end position="175"/>
    </location>
</feature>
<feature type="transmembrane region" description="Helical" evidence="6">
    <location>
        <begin position="187"/>
        <end position="211"/>
    </location>
</feature>
<dbReference type="PANTHER" id="PTHR34820:SF4">
    <property type="entry name" value="INNER MEMBRANE PROTEIN YEBZ"/>
    <property type="match status" value="1"/>
</dbReference>
<keyword evidence="4 6" id="KW-1133">Transmembrane helix</keyword>
<evidence type="ECO:0000313" key="8">
    <source>
        <dbReference type="EMBL" id="VWC09712.1"/>
    </source>
</evidence>
<name>A0A6J5EDE4_9BURK</name>
<keyword evidence="5 6" id="KW-0472">Membrane</keyword>
<dbReference type="InterPro" id="IPR008457">
    <property type="entry name" value="Cu-R_CopD_dom"/>
</dbReference>
<feature type="transmembrane region" description="Helical" evidence="6">
    <location>
        <begin position="274"/>
        <end position="295"/>
    </location>
</feature>
<gene>
    <name evidence="8" type="ORF">BPA30113_05161</name>
</gene>
<dbReference type="Pfam" id="PF05425">
    <property type="entry name" value="CopD"/>
    <property type="match status" value="1"/>
</dbReference>
<feature type="transmembrane region" description="Helical" evidence="6">
    <location>
        <begin position="86"/>
        <end position="110"/>
    </location>
</feature>
<dbReference type="GO" id="GO:0006825">
    <property type="term" value="P:copper ion transport"/>
    <property type="evidence" value="ECO:0007669"/>
    <property type="project" value="InterPro"/>
</dbReference>